<feature type="region of interest" description="Disordered" evidence="1">
    <location>
        <begin position="200"/>
        <end position="232"/>
    </location>
</feature>
<feature type="region of interest" description="Disordered" evidence="1">
    <location>
        <begin position="326"/>
        <end position="373"/>
    </location>
</feature>
<feature type="compositionally biased region" description="Acidic residues" evidence="1">
    <location>
        <begin position="216"/>
        <end position="232"/>
    </location>
</feature>
<feature type="compositionally biased region" description="Basic and acidic residues" evidence="1">
    <location>
        <begin position="77"/>
        <end position="87"/>
    </location>
</feature>
<evidence type="ECO:0000313" key="3">
    <source>
        <dbReference type="Proteomes" id="UP000034680"/>
    </source>
</evidence>
<organism evidence="2 3">
    <name type="scientific">Diaporthe ampelina</name>
    <dbReference type="NCBI Taxonomy" id="1214573"/>
    <lineage>
        <taxon>Eukaryota</taxon>
        <taxon>Fungi</taxon>
        <taxon>Dikarya</taxon>
        <taxon>Ascomycota</taxon>
        <taxon>Pezizomycotina</taxon>
        <taxon>Sordariomycetes</taxon>
        <taxon>Sordariomycetidae</taxon>
        <taxon>Diaporthales</taxon>
        <taxon>Diaporthaceae</taxon>
        <taxon>Diaporthe</taxon>
    </lineage>
</organism>
<feature type="compositionally biased region" description="Polar residues" evidence="1">
    <location>
        <begin position="138"/>
        <end position="148"/>
    </location>
</feature>
<feature type="compositionally biased region" description="Low complexity" evidence="1">
    <location>
        <begin position="348"/>
        <end position="357"/>
    </location>
</feature>
<dbReference type="EMBL" id="LCUC01000283">
    <property type="protein sequence ID" value="KKY32780.1"/>
    <property type="molecule type" value="Genomic_DNA"/>
</dbReference>
<evidence type="ECO:0000313" key="2">
    <source>
        <dbReference type="EMBL" id="KKY32780.1"/>
    </source>
</evidence>
<protein>
    <submittedName>
        <fullName evidence="2">Uncharacterized protein</fullName>
    </submittedName>
</protein>
<evidence type="ECO:0000256" key="1">
    <source>
        <dbReference type="SAM" id="MobiDB-lite"/>
    </source>
</evidence>
<name>A0A0G2HXV3_9PEZI</name>
<feature type="region of interest" description="Disordered" evidence="1">
    <location>
        <begin position="1"/>
        <end position="34"/>
    </location>
</feature>
<dbReference type="STRING" id="1214573.A0A0G2HXV3"/>
<feature type="region of interest" description="Disordered" evidence="1">
    <location>
        <begin position="131"/>
        <end position="173"/>
    </location>
</feature>
<gene>
    <name evidence="2" type="ORF">UCDDA912_g07268</name>
</gene>
<dbReference type="OrthoDB" id="5240365at2759"/>
<feature type="region of interest" description="Disordered" evidence="1">
    <location>
        <begin position="49"/>
        <end position="87"/>
    </location>
</feature>
<comment type="caution">
    <text evidence="2">The sequence shown here is derived from an EMBL/GenBank/DDBJ whole genome shotgun (WGS) entry which is preliminary data.</text>
</comment>
<sequence>MRPRRSPELSALRSHPDCDGLDDEELSFPATDYSDDFLENESDEVYTDFGAIFGGGGDEADEGEGRAETRGPAGKGDGGHGGEHFEDYMDDLDGIPWGPGVVGAMLFAPAKFGLAIWLYLSFHTSDLPRMAPDVSSKPRGNQPLTSLKSPPVDDHPSFNPTYEPSRDNQHGTGMRSIEVTDDITPFFRNVLYKYCDEPEQPEYQGSAQQKRQSDNMDGDQDSDSDSDPDHFDEDVILPELIKLVLAQHRMILSLRDAKKEADIQLRITNARLNLIEEELSLIRTSVAEQAAPSLFSGVRMGSSFERAERDTAGDYVPKFDLTDIGATLAAGPSPGSDFGQPRHLARDGSPNPRPGSSNHRRRSPRPEREEHVKRTRISYDGLGGQDPKIPPSTYIFSSTPAPQYTITVSDKASKPEVVVLDYPKQSSLDNRPDTNVLPQPSLLGKLCASKMNKLELTVDVELGE</sequence>
<dbReference type="AlphaFoldDB" id="A0A0G2HXV3"/>
<proteinExistence type="predicted"/>
<dbReference type="Proteomes" id="UP000034680">
    <property type="component" value="Unassembled WGS sequence"/>
</dbReference>
<reference evidence="2 3" key="1">
    <citation type="submission" date="2015-05" db="EMBL/GenBank/DDBJ databases">
        <title>Distinctive expansion of gene families associated with plant cell wall degradation and secondary metabolism in the genomes of grapevine trunk pathogens.</title>
        <authorList>
            <person name="Lawrence D.P."/>
            <person name="Travadon R."/>
            <person name="Rolshausen P.E."/>
            <person name="Baumgartner K."/>
        </authorList>
    </citation>
    <scope>NUCLEOTIDE SEQUENCE [LARGE SCALE GENOMIC DNA]</scope>
    <source>
        <strain evidence="2">DA912</strain>
    </source>
</reference>
<keyword evidence="3" id="KW-1185">Reference proteome</keyword>
<reference evidence="2 3" key="2">
    <citation type="submission" date="2015-05" db="EMBL/GenBank/DDBJ databases">
        <authorList>
            <person name="Morales-Cruz A."/>
            <person name="Amrine K.C."/>
            <person name="Cantu D."/>
        </authorList>
    </citation>
    <scope>NUCLEOTIDE SEQUENCE [LARGE SCALE GENOMIC DNA]</scope>
    <source>
        <strain evidence="2">DA912</strain>
    </source>
</reference>
<accession>A0A0G2HXV3</accession>